<accession>A0A1Y2EAP2</accession>
<dbReference type="OrthoDB" id="5229512at2759"/>
<gene>
    <name evidence="1" type="ORF">BCR38DRAFT_335412</name>
</gene>
<dbReference type="PANTHER" id="PTHR42085">
    <property type="entry name" value="F-BOX DOMAIN-CONTAINING PROTEIN"/>
    <property type="match status" value="1"/>
</dbReference>
<evidence type="ECO:0000313" key="2">
    <source>
        <dbReference type="Proteomes" id="UP000193689"/>
    </source>
</evidence>
<name>A0A1Y2EAP2_9PEZI</name>
<evidence type="ECO:0000313" key="1">
    <source>
        <dbReference type="EMBL" id="ORY68641.1"/>
    </source>
</evidence>
<comment type="caution">
    <text evidence="1">The sequence shown here is derived from an EMBL/GenBank/DDBJ whole genome shotgun (WGS) entry which is preliminary data.</text>
</comment>
<dbReference type="AlphaFoldDB" id="A0A1Y2EAP2"/>
<dbReference type="GeneID" id="63771596"/>
<dbReference type="RefSeq" id="XP_040718928.1">
    <property type="nucleotide sequence ID" value="XM_040855384.1"/>
</dbReference>
<reference evidence="1 2" key="1">
    <citation type="submission" date="2016-07" db="EMBL/GenBank/DDBJ databases">
        <title>Pervasive Adenine N6-methylation of Active Genes in Fungi.</title>
        <authorList>
            <consortium name="DOE Joint Genome Institute"/>
            <person name="Mondo S.J."/>
            <person name="Dannebaum R.O."/>
            <person name="Kuo R.C."/>
            <person name="Labutti K."/>
            <person name="Haridas S."/>
            <person name="Kuo A."/>
            <person name="Salamov A."/>
            <person name="Ahrendt S.R."/>
            <person name="Lipzen A."/>
            <person name="Sullivan W."/>
            <person name="Andreopoulos W.B."/>
            <person name="Clum A."/>
            <person name="Lindquist E."/>
            <person name="Daum C."/>
            <person name="Ramamoorthy G.K."/>
            <person name="Gryganskyi A."/>
            <person name="Culley D."/>
            <person name="Magnuson J.K."/>
            <person name="James T.Y."/>
            <person name="O'Malley M.A."/>
            <person name="Stajich J.E."/>
            <person name="Spatafora J.W."/>
            <person name="Visel A."/>
            <person name="Grigoriev I.V."/>
        </authorList>
    </citation>
    <scope>NUCLEOTIDE SEQUENCE [LARGE SCALE GENOMIC DNA]</scope>
    <source>
        <strain evidence="1 2">CBS 129021</strain>
    </source>
</reference>
<dbReference type="InterPro" id="IPR038883">
    <property type="entry name" value="AN11006-like"/>
</dbReference>
<sequence length="252" mass="28573">MAPESHAFRFFDLPAEIRTAVLELVILNPSSATNVVATGKTHSIPATDTLLTDVFLVCAQMYQEASAIFYTQTQFKLNLGTRRLCDQLTEEGQLFSPQGQDARRRIRNLTLLMKRIGGDFERMVEPALSDMVLRGSLRNLEIRFLPQDYGKARVIGPQVGWTANPAEAGDLVHTLPFQSLLRLLADPDLEHVQLWVWKVHWSIWCPFHEVVGVEGSCEARMRKHGVDWCRVDWKKLVDAYGEGRRIVKVGES</sequence>
<dbReference type="EMBL" id="MCFJ01000003">
    <property type="protein sequence ID" value="ORY68641.1"/>
    <property type="molecule type" value="Genomic_DNA"/>
</dbReference>
<proteinExistence type="predicted"/>
<keyword evidence="2" id="KW-1185">Reference proteome</keyword>
<dbReference type="InParanoid" id="A0A1Y2EAP2"/>
<dbReference type="PANTHER" id="PTHR42085:SF2">
    <property type="entry name" value="F-BOX DOMAIN-CONTAINING PROTEIN"/>
    <property type="match status" value="1"/>
</dbReference>
<dbReference type="Proteomes" id="UP000193689">
    <property type="component" value="Unassembled WGS sequence"/>
</dbReference>
<organism evidence="1 2">
    <name type="scientific">Pseudomassariella vexata</name>
    <dbReference type="NCBI Taxonomy" id="1141098"/>
    <lineage>
        <taxon>Eukaryota</taxon>
        <taxon>Fungi</taxon>
        <taxon>Dikarya</taxon>
        <taxon>Ascomycota</taxon>
        <taxon>Pezizomycotina</taxon>
        <taxon>Sordariomycetes</taxon>
        <taxon>Xylariomycetidae</taxon>
        <taxon>Amphisphaeriales</taxon>
        <taxon>Pseudomassariaceae</taxon>
        <taxon>Pseudomassariella</taxon>
    </lineage>
</organism>
<evidence type="ECO:0008006" key="3">
    <source>
        <dbReference type="Google" id="ProtNLM"/>
    </source>
</evidence>
<protein>
    <recommendedName>
        <fullName evidence="3">F-box domain-containing protein</fullName>
    </recommendedName>
</protein>